<keyword evidence="2" id="KW-0808">Transferase</keyword>
<dbReference type="PROSITE" id="PS51186">
    <property type="entry name" value="GNAT"/>
    <property type="match status" value="1"/>
</dbReference>
<dbReference type="InterPro" id="IPR051908">
    <property type="entry name" value="Ribosomal_N-acetyltransferase"/>
</dbReference>
<evidence type="ECO:0000259" key="1">
    <source>
        <dbReference type="PROSITE" id="PS51186"/>
    </source>
</evidence>
<dbReference type="InterPro" id="IPR000182">
    <property type="entry name" value="GNAT_dom"/>
</dbReference>
<name>A0A563EVS8_9PSEU</name>
<dbReference type="GO" id="GO:1990189">
    <property type="term" value="F:protein N-terminal-serine acetyltransferase activity"/>
    <property type="evidence" value="ECO:0007669"/>
    <property type="project" value="TreeGrafter"/>
</dbReference>
<keyword evidence="3" id="KW-1185">Reference proteome</keyword>
<dbReference type="RefSeq" id="WP_146352441.1">
    <property type="nucleotide sequence ID" value="NZ_VOBR01000008.1"/>
</dbReference>
<feature type="domain" description="N-acetyltransferase" evidence="1">
    <location>
        <begin position="16"/>
        <end position="187"/>
    </location>
</feature>
<dbReference type="OrthoDB" id="3466127at2"/>
<evidence type="ECO:0000313" key="3">
    <source>
        <dbReference type="Proteomes" id="UP000316639"/>
    </source>
</evidence>
<dbReference type="PANTHER" id="PTHR43441">
    <property type="entry name" value="RIBOSOMAL-PROTEIN-SERINE ACETYLTRANSFERASE"/>
    <property type="match status" value="1"/>
</dbReference>
<organism evidence="2 3">
    <name type="scientific">Lentzea tibetensis</name>
    <dbReference type="NCBI Taxonomy" id="2591470"/>
    <lineage>
        <taxon>Bacteria</taxon>
        <taxon>Bacillati</taxon>
        <taxon>Actinomycetota</taxon>
        <taxon>Actinomycetes</taxon>
        <taxon>Pseudonocardiales</taxon>
        <taxon>Pseudonocardiaceae</taxon>
        <taxon>Lentzea</taxon>
    </lineage>
</organism>
<sequence>MDPWPLRHLVIRTPRLELRPDDDAGLLELAELAAEGIHPSDEMPFAVAWTDAPPSELGLRMLQYYWAQRAALTSADWSVNFLIRIDGKVIGTQGLSALNFKVLQEVSSGSWLGRRYQGNGYGTEMRAAVLLFAFDHLGAVIARSAAWEKNAASNRVSEKLGYTREGTHRLAPRGEPLTHIYLRLDENRFQRPSWQVTVEGLADCVHLLTG</sequence>
<dbReference type="GO" id="GO:0008999">
    <property type="term" value="F:protein-N-terminal-alanine acetyltransferase activity"/>
    <property type="evidence" value="ECO:0007669"/>
    <property type="project" value="TreeGrafter"/>
</dbReference>
<gene>
    <name evidence="2" type="ORF">FKR81_15440</name>
</gene>
<dbReference type="Proteomes" id="UP000316639">
    <property type="component" value="Unassembled WGS sequence"/>
</dbReference>
<accession>A0A563EVS8</accession>
<dbReference type="Gene3D" id="3.40.630.30">
    <property type="match status" value="1"/>
</dbReference>
<protein>
    <submittedName>
        <fullName evidence="2">GNAT family N-acetyltransferase</fullName>
    </submittedName>
</protein>
<dbReference type="Pfam" id="PF13302">
    <property type="entry name" value="Acetyltransf_3"/>
    <property type="match status" value="1"/>
</dbReference>
<reference evidence="2 3" key="1">
    <citation type="submission" date="2019-07" db="EMBL/GenBank/DDBJ databases">
        <title>Lentzea xizangensis sp. nov., isolated from Qinghai-Tibetan Plateau Soils.</title>
        <authorList>
            <person name="Huang J."/>
        </authorList>
    </citation>
    <scope>NUCLEOTIDE SEQUENCE [LARGE SCALE GENOMIC DNA]</scope>
    <source>
        <strain evidence="2 3">FXJ1.1311</strain>
    </source>
</reference>
<proteinExistence type="predicted"/>
<comment type="caution">
    <text evidence="2">The sequence shown here is derived from an EMBL/GenBank/DDBJ whole genome shotgun (WGS) entry which is preliminary data.</text>
</comment>
<dbReference type="PANTHER" id="PTHR43441:SF11">
    <property type="entry name" value="RIBOSOMAL-PROTEIN-SERINE ACETYLTRANSFERASE"/>
    <property type="match status" value="1"/>
</dbReference>
<dbReference type="AlphaFoldDB" id="A0A563EVS8"/>
<dbReference type="EMBL" id="VOBR01000008">
    <property type="protein sequence ID" value="TWP51581.1"/>
    <property type="molecule type" value="Genomic_DNA"/>
</dbReference>
<dbReference type="GO" id="GO:0005737">
    <property type="term" value="C:cytoplasm"/>
    <property type="evidence" value="ECO:0007669"/>
    <property type="project" value="TreeGrafter"/>
</dbReference>
<evidence type="ECO:0000313" key="2">
    <source>
        <dbReference type="EMBL" id="TWP51581.1"/>
    </source>
</evidence>
<dbReference type="SUPFAM" id="SSF55729">
    <property type="entry name" value="Acyl-CoA N-acyltransferases (Nat)"/>
    <property type="match status" value="1"/>
</dbReference>
<dbReference type="InterPro" id="IPR016181">
    <property type="entry name" value="Acyl_CoA_acyltransferase"/>
</dbReference>